<feature type="transmembrane region" description="Helical" evidence="2">
    <location>
        <begin position="268"/>
        <end position="298"/>
    </location>
</feature>
<keyword evidence="2" id="KW-0812">Transmembrane</keyword>
<keyword evidence="2" id="KW-0472">Membrane</keyword>
<dbReference type="EMBL" id="FMYI01000003">
    <property type="protein sequence ID" value="SDB94208.1"/>
    <property type="molecule type" value="Genomic_DNA"/>
</dbReference>
<gene>
    <name evidence="3" type="ORF">SAMN05421734_10342</name>
</gene>
<keyword evidence="2" id="KW-1133">Transmembrane helix</keyword>
<evidence type="ECO:0000256" key="1">
    <source>
        <dbReference type="SAM" id="Coils"/>
    </source>
</evidence>
<accession>A0A1G6HJC7</accession>
<organism evidence="3 4">
    <name type="scientific">Pelagirhabdus alkalitolerans</name>
    <dbReference type="NCBI Taxonomy" id="1612202"/>
    <lineage>
        <taxon>Bacteria</taxon>
        <taxon>Bacillati</taxon>
        <taxon>Bacillota</taxon>
        <taxon>Bacilli</taxon>
        <taxon>Bacillales</taxon>
        <taxon>Bacillaceae</taxon>
        <taxon>Pelagirhabdus</taxon>
    </lineage>
</organism>
<evidence type="ECO:0000313" key="3">
    <source>
        <dbReference type="EMBL" id="SDB94208.1"/>
    </source>
</evidence>
<dbReference type="OrthoDB" id="8477132at2"/>
<feature type="coiled-coil region" evidence="1">
    <location>
        <begin position="113"/>
        <end position="140"/>
    </location>
</feature>
<evidence type="ECO:0000256" key="2">
    <source>
        <dbReference type="SAM" id="Phobius"/>
    </source>
</evidence>
<keyword evidence="4" id="KW-1185">Reference proteome</keyword>
<dbReference type="STRING" id="1612202.SAMN05421734_10342"/>
<name>A0A1G6HJC7_9BACI</name>
<sequence length="370" mass="42234">MDKHLGFICAPELPEYMTNRLIDELATYCEEQVDSDYNWKLDLITDPLTGAAETADEIIDEANHISNKQNWDYTICVTDLPLFDNDDVVLADVNIKKGIAQLSIPALGAPPMQKRTKQLIQKLIHELHEQENKHKEVKKTATHRYKRKFNLSPIRRIEKTLSNDLSIIRYLVIPKINGRLRTLLGMTYANRPWAVIASFKPIIAVAFATGAYSLIFPTLWELSLSYNLFRLIGMTFASIASMVIWMIVSHQLWEKRTQKGGKRFKRLYNATTLSTLSIAVIAYYLVLFVIFSTAIILFVPPDLFESLTDVDKEIDFAAFLRLSWLATSVATLAGSVGASSESDELVRNIAYGYRQNRRYQEIEQQDVESE</sequence>
<evidence type="ECO:0008006" key="5">
    <source>
        <dbReference type="Google" id="ProtNLM"/>
    </source>
</evidence>
<feature type="transmembrane region" description="Helical" evidence="2">
    <location>
        <begin position="228"/>
        <end position="248"/>
    </location>
</feature>
<keyword evidence="1" id="KW-0175">Coiled coil</keyword>
<evidence type="ECO:0000313" key="4">
    <source>
        <dbReference type="Proteomes" id="UP000242949"/>
    </source>
</evidence>
<dbReference type="Proteomes" id="UP000242949">
    <property type="component" value="Unassembled WGS sequence"/>
</dbReference>
<proteinExistence type="predicted"/>
<dbReference type="RefSeq" id="WP_090793898.1">
    <property type="nucleotide sequence ID" value="NZ_FMYI01000003.1"/>
</dbReference>
<reference evidence="4" key="1">
    <citation type="submission" date="2016-09" db="EMBL/GenBank/DDBJ databases">
        <authorList>
            <person name="Varghese N."/>
            <person name="Submissions S."/>
        </authorList>
    </citation>
    <scope>NUCLEOTIDE SEQUENCE [LARGE SCALE GENOMIC DNA]</scope>
    <source>
        <strain evidence="4">S5</strain>
    </source>
</reference>
<dbReference type="AlphaFoldDB" id="A0A1G6HJC7"/>
<protein>
    <recommendedName>
        <fullName evidence="5">5,10-methylene-tetrahydrofolate dehydrogenase</fullName>
    </recommendedName>
</protein>
<feature type="transmembrane region" description="Helical" evidence="2">
    <location>
        <begin position="193"/>
        <end position="216"/>
    </location>
</feature>
<feature type="transmembrane region" description="Helical" evidence="2">
    <location>
        <begin position="318"/>
        <end position="338"/>
    </location>
</feature>